<dbReference type="EMBL" id="JBHHMI010000013">
    <property type="protein sequence ID" value="MFB5268117.1"/>
    <property type="molecule type" value="Genomic_DNA"/>
</dbReference>
<gene>
    <name evidence="1" type="ORF">ACE41H_15220</name>
</gene>
<accession>A0ABV5AV74</accession>
<comment type="caution">
    <text evidence="1">The sequence shown here is derived from an EMBL/GenBank/DDBJ whole genome shotgun (WGS) entry which is preliminary data.</text>
</comment>
<evidence type="ECO:0000313" key="1">
    <source>
        <dbReference type="EMBL" id="MFB5268117.1"/>
    </source>
</evidence>
<reference evidence="1 2" key="1">
    <citation type="submission" date="2024-09" db="EMBL/GenBank/DDBJ databases">
        <title>Paenibacillus zeirhizospherea sp. nov., isolated from surface of the maize (Zea mays) roots in a horticulture field, Hungary.</title>
        <authorList>
            <person name="Marton D."/>
            <person name="Farkas M."/>
            <person name="Bedics A."/>
            <person name="Toth E."/>
            <person name="Tancsics A."/>
            <person name="Boka K."/>
            <person name="Maroti G."/>
            <person name="Kriszt B."/>
            <person name="Cserhati M."/>
        </authorList>
    </citation>
    <scope>NUCLEOTIDE SEQUENCE [LARGE SCALE GENOMIC DNA]</scope>
    <source>
        <strain evidence="1 2">KCTC 33519</strain>
    </source>
</reference>
<evidence type="ECO:0008006" key="3">
    <source>
        <dbReference type="Google" id="ProtNLM"/>
    </source>
</evidence>
<name>A0ABV5AV74_9BACL</name>
<sequence>MNKPQDMMDEKLDFAIADLMGWVNAWDGKRLVWVDGATNEFRRKVTEWHPSSDPAASLEVQAKAIDIKFYKREGLTYDLTYRLFNDVEDIENCHDAYPEDFKVRVDTILADRVGESVV</sequence>
<evidence type="ECO:0000313" key="2">
    <source>
        <dbReference type="Proteomes" id="UP001580346"/>
    </source>
</evidence>
<organism evidence="1 2">
    <name type="scientific">Paenibacillus enshidis</name>
    <dbReference type="NCBI Taxonomy" id="1458439"/>
    <lineage>
        <taxon>Bacteria</taxon>
        <taxon>Bacillati</taxon>
        <taxon>Bacillota</taxon>
        <taxon>Bacilli</taxon>
        <taxon>Bacillales</taxon>
        <taxon>Paenibacillaceae</taxon>
        <taxon>Paenibacillus</taxon>
    </lineage>
</organism>
<dbReference type="RefSeq" id="WP_375356247.1">
    <property type="nucleotide sequence ID" value="NZ_JBHHMI010000013.1"/>
</dbReference>
<protein>
    <recommendedName>
        <fullName evidence="3">Phage portal protein</fullName>
    </recommendedName>
</protein>
<dbReference type="Proteomes" id="UP001580346">
    <property type="component" value="Unassembled WGS sequence"/>
</dbReference>
<keyword evidence="2" id="KW-1185">Reference proteome</keyword>
<proteinExistence type="predicted"/>